<comment type="pathway">
    <text evidence="1 8">Amino-acid biosynthesis; L-lysine biosynthesis via DAP pathway; DL-2,6-diaminopimelate from LL-2,6-diaminopimelate: step 1/1.</text>
</comment>
<dbReference type="InterPro" id="IPR001653">
    <property type="entry name" value="DAP_epimerase_DapF"/>
</dbReference>
<comment type="subcellular location">
    <subcellularLocation>
        <location evidence="8">Cytoplasm</location>
    </subcellularLocation>
</comment>
<evidence type="ECO:0000256" key="2">
    <source>
        <dbReference type="ARBA" id="ARBA00010219"/>
    </source>
</evidence>
<comment type="subunit">
    <text evidence="8">Homodimer.</text>
</comment>
<comment type="function">
    <text evidence="8">Catalyzes the stereoinversion of LL-2,6-diaminopimelate (L,L-DAP) to meso-diaminopimelate (meso-DAP), a precursor of L-lysine and an essential component of the bacterial peptidoglycan.</text>
</comment>
<evidence type="ECO:0000256" key="3">
    <source>
        <dbReference type="ARBA" id="ARBA00013080"/>
    </source>
</evidence>
<sequence>MPTPFRKMHGAGNDFVILDARQTPLPISEAGARWLADRNRGVGADQIIRLENAPDGDVFMRILNPDGSEAGACGNATRCVARILFEETGSETGVIQTISGLLPARVSAPGLIEIDMGPARLGWQEVPLAHEADTLHLDLSEGAVSDPAACSMGNPHATFFVDDPWALPLDVIGPRLEHAAIFPDRANIGFAQIVSPEHIRLRVWERGAGLTLACGSGACATLVNAHRRGLTGRRAAVELPGGTLTITWREDGHVLMEGPTALSFMGELDAALLDA</sequence>
<comment type="catalytic activity">
    <reaction evidence="7 8">
        <text>(2S,6S)-2,6-diaminopimelate = meso-2,6-diaminopimelate</text>
        <dbReference type="Rhea" id="RHEA:15393"/>
        <dbReference type="ChEBI" id="CHEBI:57609"/>
        <dbReference type="ChEBI" id="CHEBI:57791"/>
        <dbReference type="EC" id="5.1.1.7"/>
    </reaction>
</comment>
<reference evidence="10 11" key="1">
    <citation type="submission" date="2019-01" db="EMBL/GenBank/DDBJ databases">
        <authorList>
            <person name="Chen W.-M."/>
        </authorList>
    </citation>
    <scope>NUCLEOTIDE SEQUENCE [LARGE SCALE GENOMIC DNA]</scope>
    <source>
        <strain evidence="10 11">CCP-6</strain>
    </source>
</reference>
<feature type="binding site" evidence="8">
    <location>
        <position position="154"/>
    </location>
    <ligand>
        <name>substrate</name>
    </ligand>
</feature>
<comment type="similarity">
    <text evidence="2 8">Belongs to the diaminopimelate epimerase family.</text>
</comment>
<dbReference type="InterPro" id="IPR018510">
    <property type="entry name" value="DAP_epimerase_AS"/>
</dbReference>
<feature type="binding site" evidence="8">
    <location>
        <begin position="205"/>
        <end position="206"/>
    </location>
    <ligand>
        <name>substrate</name>
    </ligand>
</feature>
<feature type="active site" evidence="9">
    <location>
        <position position="73"/>
    </location>
</feature>
<dbReference type="GO" id="GO:0005829">
    <property type="term" value="C:cytosol"/>
    <property type="evidence" value="ECO:0007669"/>
    <property type="project" value="TreeGrafter"/>
</dbReference>
<dbReference type="EC" id="5.1.1.7" evidence="3 8"/>
<dbReference type="NCBIfam" id="TIGR00652">
    <property type="entry name" value="DapF"/>
    <property type="match status" value="1"/>
</dbReference>
<dbReference type="Gene3D" id="3.10.310.10">
    <property type="entry name" value="Diaminopimelate Epimerase, Chain A, domain 1"/>
    <property type="match status" value="2"/>
</dbReference>
<protein>
    <recommendedName>
        <fullName evidence="3 8">Diaminopimelate epimerase</fullName>
        <shortName evidence="8">DAP epimerase</shortName>
        <ecNumber evidence="3 8">5.1.1.7</ecNumber>
    </recommendedName>
    <alternativeName>
        <fullName evidence="8">PLP-independent amino acid racemase</fullName>
    </alternativeName>
</protein>
<keyword evidence="11" id="KW-1185">Reference proteome</keyword>
<feature type="binding site" evidence="8">
    <location>
        <begin position="215"/>
        <end position="216"/>
    </location>
    <ligand>
        <name>substrate</name>
    </ligand>
</feature>
<dbReference type="GO" id="GO:0008837">
    <property type="term" value="F:diaminopimelate epimerase activity"/>
    <property type="evidence" value="ECO:0007669"/>
    <property type="project" value="UniProtKB-UniRule"/>
</dbReference>
<dbReference type="HAMAP" id="MF_00197">
    <property type="entry name" value="DAP_epimerase"/>
    <property type="match status" value="1"/>
</dbReference>
<dbReference type="EMBL" id="SACL01000003">
    <property type="protein sequence ID" value="RVT96964.1"/>
    <property type="molecule type" value="Genomic_DNA"/>
</dbReference>
<comment type="caution">
    <text evidence="10">The sequence shown here is derived from an EMBL/GenBank/DDBJ whole genome shotgun (WGS) entry which is preliminary data.</text>
</comment>
<proteinExistence type="inferred from homology"/>
<dbReference type="RefSeq" id="WP_127787611.1">
    <property type="nucleotide sequence ID" value="NZ_SACL01000003.1"/>
</dbReference>
<accession>A0A437MH31</accession>
<name>A0A437MH31_9PROT</name>
<dbReference type="Proteomes" id="UP000282957">
    <property type="component" value="Unassembled WGS sequence"/>
</dbReference>
<evidence type="ECO:0000256" key="5">
    <source>
        <dbReference type="ARBA" id="ARBA00023154"/>
    </source>
</evidence>
<dbReference type="UniPathway" id="UPA00034">
    <property type="reaction ID" value="UER00025"/>
</dbReference>
<dbReference type="Pfam" id="PF01678">
    <property type="entry name" value="DAP_epimerase"/>
    <property type="match status" value="2"/>
</dbReference>
<evidence type="ECO:0000256" key="1">
    <source>
        <dbReference type="ARBA" id="ARBA00005196"/>
    </source>
</evidence>
<evidence type="ECO:0000256" key="9">
    <source>
        <dbReference type="PROSITE-ProRule" id="PRU10125"/>
    </source>
</evidence>
<gene>
    <name evidence="8" type="primary">dapF</name>
    <name evidence="10" type="ORF">EOD42_11230</name>
</gene>
<feature type="binding site" evidence="8">
    <location>
        <position position="13"/>
    </location>
    <ligand>
        <name>substrate</name>
    </ligand>
</feature>
<evidence type="ECO:0000256" key="8">
    <source>
        <dbReference type="HAMAP-Rule" id="MF_00197"/>
    </source>
</evidence>
<evidence type="ECO:0000313" key="11">
    <source>
        <dbReference type="Proteomes" id="UP000282957"/>
    </source>
</evidence>
<feature type="binding site" evidence="8">
    <location>
        <position position="46"/>
    </location>
    <ligand>
        <name>substrate</name>
    </ligand>
</feature>
<keyword evidence="8" id="KW-0963">Cytoplasm</keyword>
<dbReference type="AlphaFoldDB" id="A0A437MH31"/>
<dbReference type="PROSITE" id="PS01326">
    <property type="entry name" value="DAP_EPIMERASE"/>
    <property type="match status" value="1"/>
</dbReference>
<keyword evidence="4 8" id="KW-0028">Amino-acid biosynthesis</keyword>
<organism evidence="10 11">
    <name type="scientific">Rhodovarius crocodyli</name>
    <dbReference type="NCBI Taxonomy" id="1979269"/>
    <lineage>
        <taxon>Bacteria</taxon>
        <taxon>Pseudomonadati</taxon>
        <taxon>Pseudomonadota</taxon>
        <taxon>Alphaproteobacteria</taxon>
        <taxon>Acetobacterales</taxon>
        <taxon>Roseomonadaceae</taxon>
        <taxon>Rhodovarius</taxon>
    </lineage>
</organism>
<feature type="binding site" evidence="8">
    <location>
        <position position="64"/>
    </location>
    <ligand>
        <name>substrate</name>
    </ligand>
</feature>
<dbReference type="GO" id="GO:0009089">
    <property type="term" value="P:lysine biosynthetic process via diaminopimelate"/>
    <property type="evidence" value="ECO:0007669"/>
    <property type="project" value="UniProtKB-UniRule"/>
</dbReference>
<evidence type="ECO:0000313" key="10">
    <source>
        <dbReference type="EMBL" id="RVT96964.1"/>
    </source>
</evidence>
<feature type="site" description="Could be important to modulate the pK values of the two catalytic cysteine residues" evidence="8">
    <location>
        <position position="205"/>
    </location>
</feature>
<feature type="site" description="Could be important to modulate the pK values of the two catalytic cysteine residues" evidence="8">
    <location>
        <position position="156"/>
    </location>
</feature>
<keyword evidence="6 8" id="KW-0413">Isomerase</keyword>
<dbReference type="PANTHER" id="PTHR31689">
    <property type="entry name" value="DIAMINOPIMELATE EPIMERASE, CHLOROPLASTIC"/>
    <property type="match status" value="1"/>
</dbReference>
<feature type="active site" description="Proton acceptor" evidence="8">
    <location>
        <position position="214"/>
    </location>
</feature>
<feature type="active site" description="Proton donor" evidence="8">
    <location>
        <position position="73"/>
    </location>
</feature>
<evidence type="ECO:0000256" key="6">
    <source>
        <dbReference type="ARBA" id="ARBA00023235"/>
    </source>
</evidence>
<feature type="binding site" evidence="8">
    <location>
        <begin position="74"/>
        <end position="75"/>
    </location>
    <ligand>
        <name>substrate</name>
    </ligand>
</feature>
<evidence type="ECO:0000256" key="7">
    <source>
        <dbReference type="ARBA" id="ARBA00051712"/>
    </source>
</evidence>
<feature type="binding site" evidence="8">
    <location>
        <position position="187"/>
    </location>
    <ligand>
        <name>substrate</name>
    </ligand>
</feature>
<dbReference type="SUPFAM" id="SSF54506">
    <property type="entry name" value="Diaminopimelate epimerase-like"/>
    <property type="match status" value="2"/>
</dbReference>
<dbReference type="PANTHER" id="PTHR31689:SF0">
    <property type="entry name" value="DIAMINOPIMELATE EPIMERASE"/>
    <property type="match status" value="1"/>
</dbReference>
<dbReference type="OrthoDB" id="9805408at2"/>
<evidence type="ECO:0000256" key="4">
    <source>
        <dbReference type="ARBA" id="ARBA00022605"/>
    </source>
</evidence>
<keyword evidence="5 8" id="KW-0457">Lysine biosynthesis</keyword>